<reference evidence="1 2" key="2">
    <citation type="journal article" date="2013" name="PLoS ONE">
        <title>Whole genome mapping and re-organization of the nuclear and mitochondrial genomes of Babesia microti isolates.</title>
        <authorList>
            <person name="Cornillot E."/>
            <person name="Dassouli A."/>
            <person name="Garg A."/>
            <person name="Pachikara N."/>
            <person name="Randazzo S."/>
            <person name="Depoix D."/>
            <person name="Carcy B."/>
            <person name="Delbecq S."/>
            <person name="Frutos R."/>
            <person name="Silva J.C."/>
            <person name="Sutton R."/>
            <person name="Krause P.J."/>
            <person name="Mamoun C.B."/>
        </authorList>
    </citation>
    <scope>NUCLEOTIDE SEQUENCE [LARGE SCALE GENOMIC DNA]</scope>
    <source>
        <strain evidence="1 2">RI</strain>
    </source>
</reference>
<evidence type="ECO:0000313" key="2">
    <source>
        <dbReference type="Proteomes" id="UP000002899"/>
    </source>
</evidence>
<name>A0A0K3AP64_BABMR</name>
<proteinExistence type="predicted"/>
<accession>A0A0K3AP64</accession>
<reference evidence="1 2" key="3">
    <citation type="journal article" date="2016" name="Sci. Rep.">
        <title>Genome-wide diversity and gene expression profiling of Babesia microti isolates identify polymorphic genes that mediate host-pathogen interactions.</title>
        <authorList>
            <person name="Silva J.C."/>
            <person name="Cornillot E."/>
            <person name="McCracken C."/>
            <person name="Usmani-Brown S."/>
            <person name="Dwivedi A."/>
            <person name="Ifeonu O.O."/>
            <person name="Crabtree J."/>
            <person name="Gotia H.T."/>
            <person name="Virji A.Z."/>
            <person name="Reynes C."/>
            <person name="Colinge J."/>
            <person name="Kumar V."/>
            <person name="Lawres L."/>
            <person name="Pazzi J.E."/>
            <person name="Pablo J.V."/>
            <person name="Hung C."/>
            <person name="Brancato J."/>
            <person name="Kumari P."/>
            <person name="Orvis J."/>
            <person name="Tretina K."/>
            <person name="Chibucos M."/>
            <person name="Ott S."/>
            <person name="Sadzewicz L."/>
            <person name="Sengamalay N."/>
            <person name="Shetty A.C."/>
            <person name="Su Q."/>
            <person name="Tallon L."/>
            <person name="Fraser C.M."/>
            <person name="Frutos R."/>
            <person name="Molina D.M."/>
            <person name="Krause P.J."/>
            <person name="Ben Mamoun C."/>
        </authorList>
    </citation>
    <scope>NUCLEOTIDE SEQUENCE [LARGE SCALE GENOMIC DNA]</scope>
    <source>
        <strain evidence="1 2">RI</strain>
    </source>
</reference>
<dbReference type="AlphaFoldDB" id="A0A0K3AP64"/>
<dbReference type="GeneID" id="24425496"/>
<keyword evidence="2" id="KW-1185">Reference proteome</keyword>
<dbReference type="KEGG" id="bmic:BMR1_03g04245"/>
<dbReference type="VEuPathDB" id="PiroplasmaDB:BMR1_03g04245"/>
<dbReference type="RefSeq" id="XP_012649460.1">
    <property type="nucleotide sequence ID" value="XM_012794006.1"/>
</dbReference>
<dbReference type="Proteomes" id="UP000002899">
    <property type="component" value="Chromosome III"/>
</dbReference>
<reference evidence="1 2" key="1">
    <citation type="journal article" date="2012" name="Nucleic Acids Res.">
        <title>Sequencing of the smallest Apicomplexan genome from the human pathogen Babesia microti.</title>
        <authorList>
            <person name="Cornillot E."/>
            <person name="Hadj-Kaddour K."/>
            <person name="Dassouli A."/>
            <person name="Noel B."/>
            <person name="Ranwez V."/>
            <person name="Vacherie B."/>
            <person name="Augagneur Y."/>
            <person name="Bres V."/>
            <person name="Duclos A."/>
            <person name="Randazzo S."/>
            <person name="Carcy B."/>
            <person name="Debierre-Grockiego F."/>
            <person name="Delbecq S."/>
            <person name="Moubri-Menage K."/>
            <person name="Shams-Eldin H."/>
            <person name="Usmani-Brown S."/>
            <person name="Bringaud F."/>
            <person name="Wincker P."/>
            <person name="Vivares C.P."/>
            <person name="Schwarz R.T."/>
            <person name="Schetters T.P."/>
            <person name="Krause P.J."/>
            <person name="Gorenflot A."/>
            <person name="Berry V."/>
            <person name="Barbe V."/>
            <person name="Ben Mamoun C."/>
        </authorList>
    </citation>
    <scope>NUCLEOTIDE SEQUENCE [LARGE SCALE GENOMIC DNA]</scope>
    <source>
        <strain evidence="1 2">RI</strain>
    </source>
</reference>
<protein>
    <submittedName>
        <fullName evidence="1">Uncharacterized protein</fullName>
    </submittedName>
</protein>
<dbReference type="OrthoDB" id="363224at2759"/>
<evidence type="ECO:0000313" key="1">
    <source>
        <dbReference type="EMBL" id="CTQ41449.1"/>
    </source>
</evidence>
<gene>
    <name evidence="1" type="ORF">BMR1_03g04245</name>
</gene>
<organism evidence="1 2">
    <name type="scientific">Babesia microti (strain RI)</name>
    <dbReference type="NCBI Taxonomy" id="1133968"/>
    <lineage>
        <taxon>Eukaryota</taxon>
        <taxon>Sar</taxon>
        <taxon>Alveolata</taxon>
        <taxon>Apicomplexa</taxon>
        <taxon>Aconoidasida</taxon>
        <taxon>Piroplasmida</taxon>
        <taxon>Babesiidae</taxon>
        <taxon>Babesia</taxon>
    </lineage>
</organism>
<dbReference type="EMBL" id="LN871598">
    <property type="protein sequence ID" value="CTQ41449.1"/>
    <property type="molecule type" value="Genomic_DNA"/>
</dbReference>
<dbReference type="InterPro" id="IPR056347">
    <property type="entry name" value="Microp_apicomplexa_8"/>
</dbReference>
<sequence length="147" mass="17434">MLKYIRARYIGFYLLSGHSSYPMYPYAHCTRVFCWGKSIVPVIQLYDLSQKIILKWHLLAHQRHATHINSVSITQQFYNRLPIRKKYIRAIKRGTLIYDRGQIKIPPIKIEGYDLPKKCQPPNYQGTGRIYKGRFENIRAKRICFAD</sequence>
<dbReference type="Pfam" id="PF23512">
    <property type="entry name" value="Microp_apicomplexa_8"/>
    <property type="match status" value="1"/>
</dbReference>